<name>A0A1R1I8W6_9RHOO</name>
<dbReference type="Proteomes" id="UP000187526">
    <property type="component" value="Unassembled WGS sequence"/>
</dbReference>
<evidence type="ECO:0000313" key="1">
    <source>
        <dbReference type="EMBL" id="OMG55201.1"/>
    </source>
</evidence>
<dbReference type="InterPro" id="IPR008868">
    <property type="entry name" value="TniB"/>
</dbReference>
<dbReference type="STRING" id="418702.BJN45_08665"/>
<comment type="caution">
    <text evidence="1">The sequence shown here is derived from an EMBL/GenBank/DDBJ whole genome shotgun (WGS) entry which is preliminary data.</text>
</comment>
<accession>A0A1R1I8W6</accession>
<dbReference type="Pfam" id="PF05621">
    <property type="entry name" value="TniB"/>
    <property type="match status" value="1"/>
</dbReference>
<dbReference type="Gene3D" id="3.40.50.300">
    <property type="entry name" value="P-loop containing nucleotide triphosphate hydrolases"/>
    <property type="match status" value="1"/>
</dbReference>
<keyword evidence="2" id="KW-1185">Reference proteome</keyword>
<dbReference type="AlphaFoldDB" id="A0A1R1I8W6"/>
<proteinExistence type="predicted"/>
<dbReference type="EMBL" id="MTHD01000002">
    <property type="protein sequence ID" value="OMG55201.1"/>
    <property type="molecule type" value="Genomic_DNA"/>
</dbReference>
<evidence type="ECO:0000313" key="2">
    <source>
        <dbReference type="Proteomes" id="UP000187526"/>
    </source>
</evidence>
<reference evidence="1 2" key="1">
    <citation type="submission" date="2016-10" db="EMBL/GenBank/DDBJ databases">
        <title>Alkaliphiles isolated from bioreactors.</title>
        <authorList>
            <person name="Salah Z."/>
            <person name="Rout S.P."/>
            <person name="Humphreys P.N."/>
        </authorList>
    </citation>
    <scope>NUCLEOTIDE SEQUENCE [LARGE SCALE GENOMIC DNA]</scope>
    <source>
        <strain evidence="1 2">ZS02</strain>
    </source>
</reference>
<evidence type="ECO:0008006" key="3">
    <source>
        <dbReference type="Google" id="ProtNLM"/>
    </source>
</evidence>
<organism evidence="1 2">
    <name type="scientific">Azonexus hydrophilus</name>
    <dbReference type="NCBI Taxonomy" id="418702"/>
    <lineage>
        <taxon>Bacteria</taxon>
        <taxon>Pseudomonadati</taxon>
        <taxon>Pseudomonadota</taxon>
        <taxon>Betaproteobacteria</taxon>
        <taxon>Rhodocyclales</taxon>
        <taxon>Azonexaceae</taxon>
        <taxon>Azonexus</taxon>
    </lineage>
</organism>
<gene>
    <name evidence="1" type="ORF">BJN45_08665</name>
</gene>
<dbReference type="SUPFAM" id="SSF52540">
    <property type="entry name" value="P-loop containing nucleoside triphosphate hydrolases"/>
    <property type="match status" value="1"/>
</dbReference>
<sequence length="294" mass="33370">MNSVAISPHTDSLEARVLRLKTDIWIRYTRASEIRDRLEALLVHPKTHRMPNLAIISETNNGKSMLLNNFYELHPPIQDPASEYTILPVLLVQMPPEPDEGRLYSAMLERLFIEGPPKEPAASKLKRLKEMLTKLQTRMILFDEFSNLLAGSYLKQRKALNGIKYLGNELRIPIVAAGTIETRTALASDPQLANRFTPVTLPRWQDDEEFARLMLSLEPKLGLQQASNLHEEHMTAPLVAASEGLIGEVVTLLRLLAEHAMRSGIEKITEPMLSRDFLRKIGWTRPSERMLIPV</sequence>
<dbReference type="OrthoDB" id="14765at2"/>
<dbReference type="InterPro" id="IPR027417">
    <property type="entry name" value="P-loop_NTPase"/>
</dbReference>
<protein>
    <recommendedName>
        <fullName evidence="3">Transposase</fullName>
    </recommendedName>
</protein>